<proteinExistence type="predicted"/>
<dbReference type="Gene3D" id="2.40.70.10">
    <property type="entry name" value="Acid Proteases"/>
    <property type="match status" value="1"/>
</dbReference>
<dbReference type="EMBL" id="BRPK01000003">
    <property type="protein sequence ID" value="GLB36647.1"/>
    <property type="molecule type" value="Genomic_DNA"/>
</dbReference>
<feature type="domain" description="CCHC-type" evidence="4">
    <location>
        <begin position="101"/>
        <end position="116"/>
    </location>
</feature>
<dbReference type="OrthoDB" id="3262920at2759"/>
<dbReference type="Pfam" id="PF08284">
    <property type="entry name" value="RVP_2"/>
    <property type="match status" value="1"/>
</dbReference>
<keyword evidence="2" id="KW-0863">Zinc-finger</keyword>
<dbReference type="Gene3D" id="3.10.10.10">
    <property type="entry name" value="HIV Type 1 Reverse Transcriptase, subunit A, domain 1"/>
    <property type="match status" value="1"/>
</dbReference>
<sequence>MVDGCPSDERVQEWIDAVRLVDYNTRANQDFRSAVTKTRTAPAPVIRNPGTPAFRALPAPPPRPVAAAPSAPAGPASRSLPPGGPMDIDLSCQRSGTPIICRRCKKPGHIAHNCPDQFDIRSMTTEERDDWVMGLLADLDAVRAATPTEAQAEAPAAAKEESTPPLASSNWFACLSIESAESISIGALSTYEPRSDQDIPPSATVTKSGCGPPNSDVPEVTVTVRCRRGLPCWEKRLPRSFTLAATPSRNSLILGVEVVTTDTQEILGLKALLDSGASGLFLHIHFVREHGLTTRTLSRPIPVKNVDGTTNAAGAIAEVIDLVLRYNGHSERVVFAVTNLGEQDMILGYTWLKEHNREIDWSAGTVSMSRCPARCLTCREEVKVERKARTKTRAAIRACRSSGVPAPEPELDDIPELYLDPDCEDDFAPEANPELDPVPDSEDADTMEEGDRLLATALFGYPAAEEIHASQTTSQHLAEAFARNSAPKDFRDAVPDYLHDFEDVFSKAAFDELPERKQWDHAIELEPGSTPSSCKVYPLAPNEQAELDAFLEENLKSARIRPSKSPMASPVFFIKKKDGSLRLVQDYRALNAVTVKNRYPLLLISELINNLRGARYFTKLDVRWGYNNVRIKEGDEWKAAFRTNCGLFEPLVMFFGLTNSPATFQTMMGSDGGGTGSPAERARRPAGEVRRPAGKVRGPAG</sequence>
<dbReference type="GO" id="GO:0003676">
    <property type="term" value="F:nucleic acid binding"/>
    <property type="evidence" value="ECO:0007669"/>
    <property type="project" value="InterPro"/>
</dbReference>
<feature type="region of interest" description="Disordered" evidence="3">
    <location>
        <begin position="426"/>
        <end position="445"/>
    </location>
</feature>
<feature type="compositionally biased region" description="Low complexity" evidence="3">
    <location>
        <begin position="65"/>
        <end position="81"/>
    </location>
</feature>
<keyword evidence="6" id="KW-1185">Reference proteome</keyword>
<feature type="region of interest" description="Disordered" evidence="3">
    <location>
        <begin position="667"/>
        <end position="701"/>
    </location>
</feature>
<dbReference type="CDD" id="cd00303">
    <property type="entry name" value="retropepsin_like"/>
    <property type="match status" value="1"/>
</dbReference>
<dbReference type="GO" id="GO:0008270">
    <property type="term" value="F:zinc ion binding"/>
    <property type="evidence" value="ECO:0007669"/>
    <property type="project" value="UniProtKB-KW"/>
</dbReference>
<dbReference type="InterPro" id="IPR000477">
    <property type="entry name" value="RT_dom"/>
</dbReference>
<keyword evidence="2" id="KW-0479">Metal-binding</keyword>
<dbReference type="InterPro" id="IPR043128">
    <property type="entry name" value="Rev_trsase/Diguanyl_cyclase"/>
</dbReference>
<evidence type="ECO:0000259" key="4">
    <source>
        <dbReference type="PROSITE" id="PS50158"/>
    </source>
</evidence>
<dbReference type="SUPFAM" id="SSF50630">
    <property type="entry name" value="Acid proteases"/>
    <property type="match status" value="1"/>
</dbReference>
<dbReference type="AlphaFoldDB" id="A0A9P3PJU3"/>
<accession>A0A9P3PJU3</accession>
<dbReference type="SUPFAM" id="SSF56672">
    <property type="entry name" value="DNA/RNA polymerases"/>
    <property type="match status" value="1"/>
</dbReference>
<name>A0A9P3PJU3_LYOSH</name>
<organism evidence="5 6">
    <name type="scientific">Lyophyllum shimeji</name>
    <name type="common">Hon-shimeji</name>
    <name type="synonym">Tricholoma shimeji</name>
    <dbReference type="NCBI Taxonomy" id="47721"/>
    <lineage>
        <taxon>Eukaryota</taxon>
        <taxon>Fungi</taxon>
        <taxon>Dikarya</taxon>
        <taxon>Basidiomycota</taxon>
        <taxon>Agaricomycotina</taxon>
        <taxon>Agaricomycetes</taxon>
        <taxon>Agaricomycetidae</taxon>
        <taxon>Agaricales</taxon>
        <taxon>Tricholomatineae</taxon>
        <taxon>Lyophyllaceae</taxon>
        <taxon>Lyophyllum</taxon>
    </lineage>
</organism>
<protein>
    <submittedName>
        <fullName evidence="5">Retrotransposable element tf2 155 kDa protein type 1-like</fullName>
    </submittedName>
</protein>
<dbReference type="GO" id="GO:0006397">
    <property type="term" value="P:mRNA processing"/>
    <property type="evidence" value="ECO:0007669"/>
    <property type="project" value="UniProtKB-KW"/>
</dbReference>
<dbReference type="Proteomes" id="UP001063166">
    <property type="component" value="Unassembled WGS sequence"/>
</dbReference>
<evidence type="ECO:0000256" key="1">
    <source>
        <dbReference type="ARBA" id="ARBA00022664"/>
    </source>
</evidence>
<dbReference type="InterPro" id="IPR001878">
    <property type="entry name" value="Znf_CCHC"/>
</dbReference>
<dbReference type="InterPro" id="IPR043502">
    <property type="entry name" value="DNA/RNA_pol_sf"/>
</dbReference>
<dbReference type="PANTHER" id="PTHR15503">
    <property type="entry name" value="LDOC1 RELATED"/>
    <property type="match status" value="1"/>
</dbReference>
<evidence type="ECO:0000313" key="5">
    <source>
        <dbReference type="EMBL" id="GLB36647.1"/>
    </source>
</evidence>
<feature type="region of interest" description="Disordered" evidence="3">
    <location>
        <begin position="192"/>
        <end position="214"/>
    </location>
</feature>
<feature type="compositionally biased region" description="Basic and acidic residues" evidence="3">
    <location>
        <begin position="680"/>
        <end position="691"/>
    </location>
</feature>
<evidence type="ECO:0000256" key="3">
    <source>
        <dbReference type="SAM" id="MobiDB-lite"/>
    </source>
</evidence>
<dbReference type="SUPFAM" id="SSF57756">
    <property type="entry name" value="Retrovirus zinc finger-like domains"/>
    <property type="match status" value="1"/>
</dbReference>
<feature type="region of interest" description="Disordered" evidence="3">
    <location>
        <begin position="42"/>
        <end position="84"/>
    </location>
</feature>
<dbReference type="InterPro" id="IPR036875">
    <property type="entry name" value="Znf_CCHC_sf"/>
</dbReference>
<reference evidence="5" key="1">
    <citation type="submission" date="2022-07" db="EMBL/GenBank/DDBJ databases">
        <title>The genome of Lyophyllum shimeji provides insight into the initial evolution of ectomycorrhizal fungal genome.</title>
        <authorList>
            <person name="Kobayashi Y."/>
            <person name="Shibata T."/>
            <person name="Hirakawa H."/>
            <person name="Shigenobu S."/>
            <person name="Nishiyama T."/>
            <person name="Yamada A."/>
            <person name="Hasebe M."/>
            <person name="Kawaguchi M."/>
        </authorList>
    </citation>
    <scope>NUCLEOTIDE SEQUENCE</scope>
    <source>
        <strain evidence="5">AT787</strain>
    </source>
</reference>
<dbReference type="Pfam" id="PF00078">
    <property type="entry name" value="RVT_1"/>
    <property type="match status" value="1"/>
</dbReference>
<keyword evidence="1" id="KW-0507">mRNA processing</keyword>
<comment type="caution">
    <text evidence="5">The sequence shown here is derived from an EMBL/GenBank/DDBJ whole genome shotgun (WGS) entry which is preliminary data.</text>
</comment>
<dbReference type="InterPro" id="IPR021109">
    <property type="entry name" value="Peptidase_aspartic_dom_sf"/>
</dbReference>
<evidence type="ECO:0000256" key="2">
    <source>
        <dbReference type="PROSITE-ProRule" id="PRU00047"/>
    </source>
</evidence>
<dbReference type="Gene3D" id="3.30.70.270">
    <property type="match status" value="1"/>
</dbReference>
<dbReference type="SMART" id="SM00343">
    <property type="entry name" value="ZnF_C2HC"/>
    <property type="match status" value="1"/>
</dbReference>
<keyword evidence="2" id="KW-0862">Zinc</keyword>
<gene>
    <name evidence="5" type="ORF">LshimejAT787_0309340</name>
</gene>
<dbReference type="PANTHER" id="PTHR15503:SF22">
    <property type="entry name" value="TRANSPOSON TY3-I GAG POLYPROTEIN"/>
    <property type="match status" value="1"/>
</dbReference>
<dbReference type="InterPro" id="IPR032567">
    <property type="entry name" value="RTL1-rel"/>
</dbReference>
<dbReference type="CDD" id="cd01647">
    <property type="entry name" value="RT_LTR"/>
    <property type="match status" value="1"/>
</dbReference>
<evidence type="ECO:0000313" key="6">
    <source>
        <dbReference type="Proteomes" id="UP001063166"/>
    </source>
</evidence>
<dbReference type="Pfam" id="PF00098">
    <property type="entry name" value="zf-CCHC"/>
    <property type="match status" value="1"/>
</dbReference>
<dbReference type="Gene3D" id="4.10.60.10">
    <property type="entry name" value="Zinc finger, CCHC-type"/>
    <property type="match status" value="1"/>
</dbReference>
<dbReference type="PROSITE" id="PS50158">
    <property type="entry name" value="ZF_CCHC"/>
    <property type="match status" value="1"/>
</dbReference>